<evidence type="ECO:0000256" key="2">
    <source>
        <dbReference type="ARBA" id="ARBA00023242"/>
    </source>
</evidence>
<dbReference type="PROSITE" id="PS00354">
    <property type="entry name" value="HMGI_Y"/>
    <property type="match status" value="1"/>
</dbReference>
<evidence type="ECO:0000313" key="4">
    <source>
        <dbReference type="EMBL" id="CAK7274176.1"/>
    </source>
</evidence>
<dbReference type="EMBL" id="CAWUON010000133">
    <property type="protein sequence ID" value="CAK7274176.1"/>
    <property type="molecule type" value="Genomic_DNA"/>
</dbReference>
<protein>
    <submittedName>
        <fullName evidence="4">Uncharacterized protein</fullName>
    </submittedName>
</protein>
<reference evidence="4 5" key="1">
    <citation type="submission" date="2024-01" db="EMBL/GenBank/DDBJ databases">
        <authorList>
            <person name="Allen C."/>
            <person name="Tagirdzhanova G."/>
        </authorList>
    </citation>
    <scope>NUCLEOTIDE SEQUENCE [LARGE SCALE GENOMIC DNA]</scope>
    <source>
        <strain evidence="4 5">CBS 119000</strain>
    </source>
</reference>
<evidence type="ECO:0000313" key="5">
    <source>
        <dbReference type="Proteomes" id="UP001642502"/>
    </source>
</evidence>
<gene>
    <name evidence="4" type="ORF">SEPCBS119000_006037</name>
</gene>
<keyword evidence="5" id="KW-1185">Reference proteome</keyword>
<dbReference type="InterPro" id="IPR000637">
    <property type="entry name" value="HMGI/Y_DNA-bd_CS"/>
</dbReference>
<evidence type="ECO:0000256" key="1">
    <source>
        <dbReference type="ARBA" id="ARBA00004123"/>
    </source>
</evidence>
<evidence type="ECO:0000256" key="3">
    <source>
        <dbReference type="SAM" id="MobiDB-lite"/>
    </source>
</evidence>
<proteinExistence type="predicted"/>
<feature type="region of interest" description="Disordered" evidence="3">
    <location>
        <begin position="24"/>
        <end position="68"/>
    </location>
</feature>
<dbReference type="Proteomes" id="UP001642502">
    <property type="component" value="Unassembled WGS sequence"/>
</dbReference>
<sequence>MAIEFGNGIQGTFRSTAVHIYNGPGPDIADEPHRAVDTPPIPAAGTPTAPMRRGRGRPRKVPSPEFASVTGTTGAIYLTAPMPSPSSEHSRRPEIFGLLEKWVFAGQTWSFG</sequence>
<keyword evidence="2" id="KW-0539">Nucleus</keyword>
<organism evidence="4 5">
    <name type="scientific">Sporothrix epigloea</name>
    <dbReference type="NCBI Taxonomy" id="1892477"/>
    <lineage>
        <taxon>Eukaryota</taxon>
        <taxon>Fungi</taxon>
        <taxon>Dikarya</taxon>
        <taxon>Ascomycota</taxon>
        <taxon>Pezizomycotina</taxon>
        <taxon>Sordariomycetes</taxon>
        <taxon>Sordariomycetidae</taxon>
        <taxon>Ophiostomatales</taxon>
        <taxon>Ophiostomataceae</taxon>
        <taxon>Sporothrix</taxon>
    </lineage>
</organism>
<accession>A0ABP0E0T3</accession>
<name>A0ABP0E0T3_9PEZI</name>
<comment type="subcellular location">
    <subcellularLocation>
        <location evidence="1">Nucleus</location>
    </subcellularLocation>
</comment>
<comment type="caution">
    <text evidence="4">The sequence shown here is derived from an EMBL/GenBank/DDBJ whole genome shotgun (WGS) entry which is preliminary data.</text>
</comment>